<reference evidence="1" key="1">
    <citation type="submission" date="2020-01" db="EMBL/GenBank/DDBJ databases">
        <authorList>
            <person name="Richard D."/>
        </authorList>
    </citation>
    <scope>NUCLEOTIDE SEQUENCE</scope>
    <source>
        <strain evidence="1">JP541</strain>
    </source>
</reference>
<dbReference type="Proteomes" id="UP000653002">
    <property type="component" value="Unassembled WGS sequence"/>
</dbReference>
<feature type="non-terminal residue" evidence="1">
    <location>
        <position position="1"/>
    </location>
</feature>
<dbReference type="AlphaFoldDB" id="A0A8I0H7Q2"/>
<sequence>EMVLGEITTESTQYGKEGCTVIPIPGADLGDQLHEAVQHIGGHYEAQELAPEEELSLQGETIPADPNVKNFSYAVVDGDVYFRENSIMRKADLSATATGRIKGL</sequence>
<feature type="non-terminal residue" evidence="1">
    <location>
        <position position="104"/>
    </location>
</feature>
<gene>
    <name evidence="1" type="ORF">GUH15_18370</name>
</gene>
<comment type="caution">
    <text evidence="1">The sequence shown here is derived from an EMBL/GenBank/DDBJ whole genome shotgun (WGS) entry which is preliminary data.</text>
</comment>
<accession>A0A8I0H7Q2</accession>
<proteinExistence type="predicted"/>
<evidence type="ECO:0000313" key="2">
    <source>
        <dbReference type="Proteomes" id="UP000653002"/>
    </source>
</evidence>
<protein>
    <submittedName>
        <fullName evidence="1">Uncharacterized protein</fullName>
    </submittedName>
</protein>
<organism evidence="1 2">
    <name type="scientific">Xanthomonas citri pv. citri</name>
    <dbReference type="NCBI Taxonomy" id="611301"/>
    <lineage>
        <taxon>Bacteria</taxon>
        <taxon>Pseudomonadati</taxon>
        <taxon>Pseudomonadota</taxon>
        <taxon>Gammaproteobacteria</taxon>
        <taxon>Lysobacterales</taxon>
        <taxon>Lysobacteraceae</taxon>
        <taxon>Xanthomonas</taxon>
    </lineage>
</organism>
<evidence type="ECO:0000313" key="1">
    <source>
        <dbReference type="EMBL" id="MBD4337985.1"/>
    </source>
</evidence>
<name>A0A8I0H7Q2_XANCI</name>
<dbReference type="EMBL" id="JAABFR010001476">
    <property type="protein sequence ID" value="MBD4337985.1"/>
    <property type="molecule type" value="Genomic_DNA"/>
</dbReference>